<gene>
    <name evidence="1" type="ORF">L2764_03725</name>
</gene>
<evidence type="ECO:0000313" key="1">
    <source>
        <dbReference type="EMBL" id="MCL1123614.1"/>
    </source>
</evidence>
<dbReference type="Pfam" id="PF11333">
    <property type="entry name" value="DUF3135"/>
    <property type="match status" value="1"/>
</dbReference>
<dbReference type="EMBL" id="JAKIKS010000009">
    <property type="protein sequence ID" value="MCL1123614.1"/>
    <property type="molecule type" value="Genomic_DNA"/>
</dbReference>
<reference evidence="1 2" key="1">
    <citation type="submission" date="2022-01" db="EMBL/GenBank/DDBJ databases">
        <title>Whole genome-based taxonomy of the Shewanellaceae.</title>
        <authorList>
            <person name="Martin-Rodriguez A.J."/>
        </authorList>
    </citation>
    <scope>NUCLEOTIDE SEQUENCE [LARGE SCALE GENOMIC DNA]</scope>
    <source>
        <strain evidence="1 2">DSM 17177</strain>
    </source>
</reference>
<keyword evidence="2" id="KW-1185">Reference proteome</keyword>
<name>A0ABT0L7E1_9GAMM</name>
<dbReference type="Proteomes" id="UP001203423">
    <property type="component" value="Unassembled WGS sequence"/>
</dbReference>
<accession>A0ABT0L7E1</accession>
<comment type="caution">
    <text evidence="1">The sequence shown here is derived from an EMBL/GenBank/DDBJ whole genome shotgun (WGS) entry which is preliminary data.</text>
</comment>
<evidence type="ECO:0000313" key="2">
    <source>
        <dbReference type="Proteomes" id="UP001203423"/>
    </source>
</evidence>
<protein>
    <submittedName>
        <fullName evidence="1">DUF3135 domain-containing protein</fullName>
    </submittedName>
</protein>
<proteinExistence type="predicted"/>
<sequence length="108" mass="12584">MKPLPPFDELKWLAKHDPKALDKLQYRYTHDAIQNTDKQNQQQLICIQHNLMMRLNRCHSAYERCDLAMTVLTDKLNHLSSVINQAGGHLAPATIIKPLWIKRKELTI</sequence>
<organism evidence="1 2">
    <name type="scientific">Shewanella surugensis</name>
    <dbReference type="NCBI Taxonomy" id="212020"/>
    <lineage>
        <taxon>Bacteria</taxon>
        <taxon>Pseudomonadati</taxon>
        <taxon>Pseudomonadota</taxon>
        <taxon>Gammaproteobacteria</taxon>
        <taxon>Alteromonadales</taxon>
        <taxon>Shewanellaceae</taxon>
        <taxon>Shewanella</taxon>
    </lineage>
</organism>
<dbReference type="InterPro" id="IPR021482">
    <property type="entry name" value="DUF3135"/>
</dbReference>
<dbReference type="RefSeq" id="WP_248938901.1">
    <property type="nucleotide sequence ID" value="NZ_JAKIKS010000009.1"/>
</dbReference>